<evidence type="ECO:0000259" key="7">
    <source>
        <dbReference type="Pfam" id="PF00370"/>
    </source>
</evidence>
<dbReference type="STRING" id="1142394.PSMK_15190"/>
<dbReference type="PANTHER" id="PTHR43095:SF5">
    <property type="entry name" value="XYLULOSE KINASE"/>
    <property type="match status" value="1"/>
</dbReference>
<keyword evidence="5" id="KW-0067">ATP-binding</keyword>
<evidence type="ECO:0000256" key="3">
    <source>
        <dbReference type="ARBA" id="ARBA00022741"/>
    </source>
</evidence>
<dbReference type="OrthoDB" id="9761504at2"/>
<dbReference type="PANTHER" id="PTHR43095">
    <property type="entry name" value="SUGAR KINASE"/>
    <property type="match status" value="1"/>
</dbReference>
<dbReference type="Gene3D" id="3.30.420.40">
    <property type="match status" value="2"/>
</dbReference>
<dbReference type="GO" id="GO:0008993">
    <property type="term" value="F:rhamnulokinase activity"/>
    <property type="evidence" value="ECO:0007669"/>
    <property type="project" value="UniProtKB-EC"/>
</dbReference>
<name>I0IEJ0_PHYMF</name>
<evidence type="ECO:0000256" key="5">
    <source>
        <dbReference type="ARBA" id="ARBA00022840"/>
    </source>
</evidence>
<sequence>MTRHLLAVDLGASSGRVMCCTLTGEGSAGTLRLDEAHRFANRTVFVPDDGPRGGRFTWDIVGLYADVLHGLREGGRRFGGAVDAIGIDSWGVDYGLLDAQGRLIANPTAYRDPRHPPVAERVNEAIGWPALYERTGIQKLPFNTLYQLAADAEDPSEPLERAASALMIPQLLGYWLAGEKRSEHTLASTGGCYDTESAAWCGELLTPRGVPENLLPPAVQPTDRIGTLRPGVAEDLGLPAGTPLIAVGSHDTASAVAGAPLSGPGSAYLSSGTWSLLGVELDEPIRTAAARDAGFTNEGGVSGTIRFLKNHAGLWLVQECRRAWNEGGNDYGFPELAHLAEAAGPSRCSIDADDPRFAVPGDMPARVREAAAERGAPLPDEPGAVMRCVLESLAAAYAGSVRTLGELTGRPVDRLHLVGGGGNHRLLNRLTADACGVPVEVGPTEATVVGNALVQAMALGRVADLAEARAIVRASFPIETVEPSPGRATD</sequence>
<keyword evidence="2 9" id="KW-0808">Transferase</keyword>
<dbReference type="RefSeq" id="WP_014436896.1">
    <property type="nucleotide sequence ID" value="NC_017080.1"/>
</dbReference>
<dbReference type="EC" id="2.7.1.5" evidence="9"/>
<dbReference type="CDD" id="cd07771">
    <property type="entry name" value="ASKHA_NBD_FGGY_RhaB-like"/>
    <property type="match status" value="1"/>
</dbReference>
<organism evidence="9 10">
    <name type="scientific">Phycisphaera mikurensis (strain NBRC 102666 / KCTC 22515 / FYK2301M01)</name>
    <dbReference type="NCBI Taxonomy" id="1142394"/>
    <lineage>
        <taxon>Bacteria</taxon>
        <taxon>Pseudomonadati</taxon>
        <taxon>Planctomycetota</taxon>
        <taxon>Phycisphaerae</taxon>
        <taxon>Phycisphaerales</taxon>
        <taxon>Phycisphaeraceae</taxon>
        <taxon>Phycisphaera</taxon>
    </lineage>
</organism>
<comment type="similarity">
    <text evidence="1">Belongs to the FGGY kinase family.</text>
</comment>
<dbReference type="InterPro" id="IPR043129">
    <property type="entry name" value="ATPase_NBD"/>
</dbReference>
<feature type="domain" description="Carbohydrate kinase FGGY N-terminal" evidence="7">
    <location>
        <begin position="81"/>
        <end position="257"/>
    </location>
</feature>
<dbReference type="InterPro" id="IPR018485">
    <property type="entry name" value="FGGY_C"/>
</dbReference>
<dbReference type="SUPFAM" id="SSF53067">
    <property type="entry name" value="Actin-like ATPase domain"/>
    <property type="match status" value="2"/>
</dbReference>
<keyword evidence="4 9" id="KW-0418">Kinase</keyword>
<feature type="domain" description="Carbohydrate kinase FGGY C-terminal" evidence="8">
    <location>
        <begin position="267"/>
        <end position="459"/>
    </location>
</feature>
<evidence type="ECO:0000256" key="1">
    <source>
        <dbReference type="ARBA" id="ARBA00009156"/>
    </source>
</evidence>
<gene>
    <name evidence="9" type="primary">rhaB</name>
    <name evidence="9" type="ordered locus">PSMK_15190</name>
</gene>
<evidence type="ECO:0000259" key="8">
    <source>
        <dbReference type="Pfam" id="PF02782"/>
    </source>
</evidence>
<dbReference type="EMBL" id="AP012338">
    <property type="protein sequence ID" value="BAM03678.1"/>
    <property type="molecule type" value="Genomic_DNA"/>
</dbReference>
<reference evidence="9 10" key="1">
    <citation type="submission" date="2012-02" db="EMBL/GenBank/DDBJ databases">
        <title>Complete genome sequence of Phycisphaera mikurensis NBRC 102666.</title>
        <authorList>
            <person name="Ankai A."/>
            <person name="Hosoyama A."/>
            <person name="Terui Y."/>
            <person name="Sekine M."/>
            <person name="Fukai R."/>
            <person name="Kato Y."/>
            <person name="Nakamura S."/>
            <person name="Yamada-Narita S."/>
            <person name="Kawakoshi A."/>
            <person name="Fukunaga Y."/>
            <person name="Yamazaki S."/>
            <person name="Fujita N."/>
        </authorList>
    </citation>
    <scope>NUCLEOTIDE SEQUENCE [LARGE SCALE GENOMIC DNA]</scope>
    <source>
        <strain evidence="10">NBRC 102666 / KCTC 22515 / FYK2301M01</strain>
    </source>
</reference>
<dbReference type="AlphaFoldDB" id="I0IEJ0"/>
<evidence type="ECO:0000313" key="10">
    <source>
        <dbReference type="Proteomes" id="UP000007881"/>
    </source>
</evidence>
<dbReference type="Pfam" id="PF02782">
    <property type="entry name" value="FGGY_C"/>
    <property type="match status" value="1"/>
</dbReference>
<evidence type="ECO:0000313" key="9">
    <source>
        <dbReference type="EMBL" id="BAM03678.1"/>
    </source>
</evidence>
<evidence type="ECO:0000256" key="6">
    <source>
        <dbReference type="ARBA" id="ARBA00023308"/>
    </source>
</evidence>
<protein>
    <submittedName>
        <fullName evidence="9">Rhamnulokinase</fullName>
        <ecNumber evidence="9">2.7.1.5</ecNumber>
    </submittedName>
</protein>
<dbReference type="InterPro" id="IPR018484">
    <property type="entry name" value="FGGY_N"/>
</dbReference>
<dbReference type="eggNOG" id="COG1070">
    <property type="taxonomic scope" value="Bacteria"/>
</dbReference>
<dbReference type="PATRIC" id="fig|1142394.8.peg.1564"/>
<evidence type="ECO:0000256" key="2">
    <source>
        <dbReference type="ARBA" id="ARBA00022679"/>
    </source>
</evidence>
<proteinExistence type="inferred from homology"/>
<dbReference type="HOGENOM" id="CLU_039395_0_1_0"/>
<dbReference type="Pfam" id="PF00370">
    <property type="entry name" value="FGGY_N"/>
    <property type="match status" value="1"/>
</dbReference>
<keyword evidence="6" id="KW-0684">Rhamnose metabolism</keyword>
<keyword evidence="3" id="KW-0547">Nucleotide-binding</keyword>
<dbReference type="GO" id="GO:0019301">
    <property type="term" value="P:rhamnose catabolic process"/>
    <property type="evidence" value="ECO:0007669"/>
    <property type="project" value="InterPro"/>
</dbReference>
<keyword evidence="10" id="KW-1185">Reference proteome</keyword>
<dbReference type="Proteomes" id="UP000007881">
    <property type="component" value="Chromosome"/>
</dbReference>
<dbReference type="KEGG" id="phm:PSMK_15190"/>
<dbReference type="InterPro" id="IPR050406">
    <property type="entry name" value="FGGY_Carb_Kinase"/>
</dbReference>
<dbReference type="InterPro" id="IPR013449">
    <property type="entry name" value="Rhamnulokinase"/>
</dbReference>
<dbReference type="GO" id="GO:0005524">
    <property type="term" value="F:ATP binding"/>
    <property type="evidence" value="ECO:0007669"/>
    <property type="project" value="UniProtKB-KW"/>
</dbReference>
<evidence type="ECO:0000256" key="4">
    <source>
        <dbReference type="ARBA" id="ARBA00022777"/>
    </source>
</evidence>
<accession>I0IEJ0</accession>